<reference evidence="24 25" key="1">
    <citation type="submission" date="2019-08" db="EMBL/GenBank/DDBJ databases">
        <authorList>
            <person name="Dhanesh K."/>
            <person name="Kumar G."/>
            <person name="Sasikala C."/>
            <person name="Venkata Ramana C."/>
        </authorList>
    </citation>
    <scope>NUCLEOTIDE SEQUENCE [LARGE SCALE GENOMIC DNA]</scope>
    <source>
        <strain evidence="24 25">JC645</strain>
    </source>
</reference>
<dbReference type="FunFam" id="1.10.287.130:FF:000002">
    <property type="entry name" value="Two-component osmosensing histidine kinase"/>
    <property type="match status" value="1"/>
</dbReference>
<keyword evidence="7 19" id="KW-0812">Transmembrane</keyword>
<accession>A0A5M6D6I1</accession>
<dbReference type="InterPro" id="IPR008207">
    <property type="entry name" value="Sig_transdc_His_kin_Hpt_dom"/>
</dbReference>
<feature type="modified residue" description="4-aspartylphosphate" evidence="17">
    <location>
        <position position="858"/>
    </location>
</feature>
<evidence type="ECO:0000256" key="3">
    <source>
        <dbReference type="ARBA" id="ARBA00012438"/>
    </source>
</evidence>
<dbReference type="Gene3D" id="6.10.340.10">
    <property type="match status" value="1"/>
</dbReference>
<evidence type="ECO:0000256" key="10">
    <source>
        <dbReference type="ARBA" id="ARBA00022840"/>
    </source>
</evidence>
<dbReference type="InterPro" id="IPR003594">
    <property type="entry name" value="HATPase_dom"/>
</dbReference>
<evidence type="ECO:0000259" key="21">
    <source>
        <dbReference type="PROSITE" id="PS50110"/>
    </source>
</evidence>
<evidence type="ECO:0000256" key="2">
    <source>
        <dbReference type="ARBA" id="ARBA00004651"/>
    </source>
</evidence>
<name>A0A5M6D6I1_9BACT</name>
<comment type="subunit">
    <text evidence="14">At low DSF concentrations, interacts with RpfF.</text>
</comment>
<evidence type="ECO:0000259" key="22">
    <source>
        <dbReference type="PROSITE" id="PS50885"/>
    </source>
</evidence>
<dbReference type="PROSITE" id="PS50885">
    <property type="entry name" value="HAMP"/>
    <property type="match status" value="1"/>
</dbReference>
<dbReference type="CDD" id="cd00088">
    <property type="entry name" value="HPT"/>
    <property type="match status" value="1"/>
</dbReference>
<evidence type="ECO:0000256" key="19">
    <source>
        <dbReference type="SAM" id="Phobius"/>
    </source>
</evidence>
<dbReference type="Pfam" id="PF02518">
    <property type="entry name" value="HATPase_c"/>
    <property type="match status" value="1"/>
</dbReference>
<feature type="domain" description="HPt" evidence="23">
    <location>
        <begin position="966"/>
        <end position="1061"/>
    </location>
</feature>
<keyword evidence="5 17" id="KW-0597">Phosphoprotein</keyword>
<dbReference type="CDD" id="cd17546">
    <property type="entry name" value="REC_hyHK_CKI1_RcsC-like"/>
    <property type="match status" value="2"/>
</dbReference>
<evidence type="ECO:0000256" key="14">
    <source>
        <dbReference type="ARBA" id="ARBA00064003"/>
    </source>
</evidence>
<dbReference type="Gene3D" id="1.20.120.160">
    <property type="entry name" value="HPT domain"/>
    <property type="match status" value="1"/>
</dbReference>
<dbReference type="EMBL" id="VWOX01000006">
    <property type="protein sequence ID" value="KAA5543144.1"/>
    <property type="molecule type" value="Genomic_DNA"/>
</dbReference>
<feature type="region of interest" description="Disordered" evidence="18">
    <location>
        <begin position="929"/>
        <end position="948"/>
    </location>
</feature>
<dbReference type="SMART" id="SM00304">
    <property type="entry name" value="HAMP"/>
    <property type="match status" value="1"/>
</dbReference>
<dbReference type="AlphaFoldDB" id="A0A5M6D6I1"/>
<keyword evidence="10" id="KW-0067">ATP-binding</keyword>
<dbReference type="GO" id="GO:0000155">
    <property type="term" value="F:phosphorelay sensor kinase activity"/>
    <property type="evidence" value="ECO:0007669"/>
    <property type="project" value="InterPro"/>
</dbReference>
<dbReference type="CDD" id="cd16922">
    <property type="entry name" value="HATPase_EvgS-ArcB-TorS-like"/>
    <property type="match status" value="1"/>
</dbReference>
<dbReference type="SUPFAM" id="SSF158472">
    <property type="entry name" value="HAMP domain-like"/>
    <property type="match status" value="1"/>
</dbReference>
<dbReference type="CDD" id="cd06225">
    <property type="entry name" value="HAMP"/>
    <property type="match status" value="1"/>
</dbReference>
<evidence type="ECO:0000256" key="17">
    <source>
        <dbReference type="PROSITE-ProRule" id="PRU00169"/>
    </source>
</evidence>
<dbReference type="PROSITE" id="PS50110">
    <property type="entry name" value="RESPONSE_REGULATORY"/>
    <property type="match status" value="2"/>
</dbReference>
<dbReference type="InterPro" id="IPR004358">
    <property type="entry name" value="Sig_transdc_His_kin-like_C"/>
</dbReference>
<dbReference type="SUPFAM" id="SSF55874">
    <property type="entry name" value="ATPase domain of HSP90 chaperone/DNA topoisomerase II/histidine kinase"/>
    <property type="match status" value="1"/>
</dbReference>
<sequence>MNVSADPANELAKGQGTGLRKKLLYSHLSVAAIGLIILAVALVVTLWSRFYAVRLANSRGPTLRASIETSAGVQRSLASLRGWIVLGDPSFKQDRMQAWDAQIEPTVRRMEALSTQWPNDENRRRLEELKVVLRKLKETQWWTEEVAQTPGNEQARVLLLQDVDPIAESIQAAIREIIAIAKDRTDDQSPGVLSSITDFRYEMTRSHNFLTRFVDDGFREDALRFASATEAAQRHFETMNRQTDRLAAEQQEILDIVSQELKAYESLSQNVVAARESDRWNVAQNRLAGEAAPLAKRASSILNDMTVEQNERMLADSQTVNRMSHLAIGTSAALMLLMPLSAWVISSRRADKLAKPIAALSQATKQLSTGSLQSDIPVTSNDELGQLTGAFNSMRASLHESEQVIRRAMHDAESANKAKSEFLANMSHEIRTPMNGIIGMSQLLSHTKLTPEQSDYLRMVQQSADSLLRLLNDILDFSKIEAGKLELEEIEFGLRDCVGQTGQSLLVRAAEKGLELACRVDPELPDTLQGDPGRLRQILVNLVGNAIKFTKRGEVVIDVAEESRENDRVTLHCRVRDTGVGIPADKQQKIFEAFGQADSSTTREYGGTGLGLAISTQLVSMMGGNIWVESEVGQGTTFHFTIEMKVISDRDKKRRANLVSLKEMRVLVVDDNQTNRRIFEEMLKSWSVTATSVDNPLSGLAELSQANQSGEAYDLVLLDCMMPGMDGFSFAQRVREDCDLRGTTIIMVSSAAQAGHVEKCRQLDIVRYMTKPVIHSDLLNTILNLAVEAPVPQLADEMNETETGGPTLKILLAEDGIVNQRVAVGLLHELGHEVVVAENGQVAIEAWQDGSFDLILMDVQMPELDGLEATAQIRQIESEQGGHTPIVAMTANAMKGDRERCLEHGMDGYVAKPVTRDALAAAIKEFSSASAQDGQGGSDAAETPQEERCDEKVFSFEEALRRVPGGMESVLGLIPVLEEEFEQHLQLIREAIPNQDAKTIQRSAHTIKGSADIFAAQAVVDSARAVEFMGRDQCLEGADEAVKTLEMHVNRLLEAIRRHTN</sequence>
<keyword evidence="12" id="KW-0902">Two-component regulatory system</keyword>
<feature type="domain" description="Histidine kinase" evidence="20">
    <location>
        <begin position="425"/>
        <end position="646"/>
    </location>
</feature>
<dbReference type="SMART" id="SM00448">
    <property type="entry name" value="REC"/>
    <property type="match status" value="2"/>
</dbReference>
<keyword evidence="4" id="KW-1003">Cell membrane</keyword>
<dbReference type="PROSITE" id="PS50894">
    <property type="entry name" value="HPT"/>
    <property type="match status" value="1"/>
</dbReference>
<dbReference type="Gene3D" id="3.30.565.10">
    <property type="entry name" value="Histidine kinase-like ATPase, C-terminal domain"/>
    <property type="match status" value="1"/>
</dbReference>
<dbReference type="FunFam" id="3.30.565.10:FF:000010">
    <property type="entry name" value="Sensor histidine kinase RcsC"/>
    <property type="match status" value="1"/>
</dbReference>
<comment type="caution">
    <text evidence="24">The sequence shown here is derived from an EMBL/GenBank/DDBJ whole genome shotgun (WGS) entry which is preliminary data.</text>
</comment>
<evidence type="ECO:0000259" key="23">
    <source>
        <dbReference type="PROSITE" id="PS50894"/>
    </source>
</evidence>
<dbReference type="InterPro" id="IPR003661">
    <property type="entry name" value="HisK_dim/P_dom"/>
</dbReference>
<dbReference type="SUPFAM" id="SSF47384">
    <property type="entry name" value="Homodimeric domain of signal transducing histidine kinase"/>
    <property type="match status" value="1"/>
</dbReference>
<keyword evidence="25" id="KW-1185">Reference proteome</keyword>
<evidence type="ECO:0000256" key="1">
    <source>
        <dbReference type="ARBA" id="ARBA00000085"/>
    </source>
</evidence>
<dbReference type="InterPro" id="IPR003660">
    <property type="entry name" value="HAMP_dom"/>
</dbReference>
<dbReference type="Pfam" id="PF01627">
    <property type="entry name" value="Hpt"/>
    <property type="match status" value="1"/>
</dbReference>
<comment type="subcellular location">
    <subcellularLocation>
        <location evidence="2">Cell membrane</location>
        <topology evidence="2">Multi-pass membrane protein</topology>
    </subcellularLocation>
</comment>
<dbReference type="Gene3D" id="3.40.50.2300">
    <property type="match status" value="2"/>
</dbReference>
<evidence type="ECO:0000256" key="15">
    <source>
        <dbReference type="ARBA" id="ARBA00068150"/>
    </source>
</evidence>
<dbReference type="InterPro" id="IPR036097">
    <property type="entry name" value="HisK_dim/P_sf"/>
</dbReference>
<feature type="modified residue" description="4-aspartylphosphate" evidence="17">
    <location>
        <position position="719"/>
    </location>
</feature>
<evidence type="ECO:0000256" key="4">
    <source>
        <dbReference type="ARBA" id="ARBA00022475"/>
    </source>
</evidence>
<dbReference type="PRINTS" id="PR00344">
    <property type="entry name" value="BCTRLSENSOR"/>
</dbReference>
<comment type="catalytic activity">
    <reaction evidence="1">
        <text>ATP + protein L-histidine = ADP + protein N-phospho-L-histidine.</text>
        <dbReference type="EC" id="2.7.13.3"/>
    </reaction>
</comment>
<dbReference type="RefSeq" id="WP_150076809.1">
    <property type="nucleotide sequence ID" value="NZ_VWOX01000006.1"/>
</dbReference>
<evidence type="ECO:0000256" key="8">
    <source>
        <dbReference type="ARBA" id="ARBA00022741"/>
    </source>
</evidence>
<evidence type="ECO:0000256" key="9">
    <source>
        <dbReference type="ARBA" id="ARBA00022777"/>
    </source>
</evidence>
<gene>
    <name evidence="24" type="ORF">FYK55_12740</name>
</gene>
<dbReference type="Pfam" id="PF00512">
    <property type="entry name" value="HisKA"/>
    <property type="match status" value="1"/>
</dbReference>
<dbReference type="CDD" id="cd00082">
    <property type="entry name" value="HisKA"/>
    <property type="match status" value="1"/>
</dbReference>
<keyword evidence="8" id="KW-0547">Nucleotide-binding</keyword>
<dbReference type="SMART" id="SM00388">
    <property type="entry name" value="HisKA"/>
    <property type="match status" value="1"/>
</dbReference>
<dbReference type="InterPro" id="IPR011006">
    <property type="entry name" value="CheY-like_superfamily"/>
</dbReference>
<dbReference type="SMART" id="SM00387">
    <property type="entry name" value="HATPase_c"/>
    <property type="match status" value="1"/>
</dbReference>
<keyword evidence="13 19" id="KW-0472">Membrane</keyword>
<evidence type="ECO:0000313" key="25">
    <source>
        <dbReference type="Proteomes" id="UP000324479"/>
    </source>
</evidence>
<evidence type="ECO:0000259" key="20">
    <source>
        <dbReference type="PROSITE" id="PS50109"/>
    </source>
</evidence>
<evidence type="ECO:0000256" key="6">
    <source>
        <dbReference type="ARBA" id="ARBA00022679"/>
    </source>
</evidence>
<dbReference type="SMART" id="SM00073">
    <property type="entry name" value="HPT"/>
    <property type="match status" value="1"/>
</dbReference>
<evidence type="ECO:0000313" key="24">
    <source>
        <dbReference type="EMBL" id="KAA5543144.1"/>
    </source>
</evidence>
<evidence type="ECO:0000256" key="18">
    <source>
        <dbReference type="SAM" id="MobiDB-lite"/>
    </source>
</evidence>
<dbReference type="PANTHER" id="PTHR45339:SF1">
    <property type="entry name" value="HYBRID SIGNAL TRANSDUCTION HISTIDINE KINASE J"/>
    <property type="match status" value="1"/>
</dbReference>
<dbReference type="GO" id="GO:0005524">
    <property type="term" value="F:ATP binding"/>
    <property type="evidence" value="ECO:0007669"/>
    <property type="project" value="UniProtKB-KW"/>
</dbReference>
<protein>
    <recommendedName>
        <fullName evidence="15">Sensory/regulatory protein RpfC</fullName>
        <ecNumber evidence="3">2.7.13.3</ecNumber>
    </recommendedName>
</protein>
<organism evidence="24 25">
    <name type="scientific">Roseiconus nitratireducens</name>
    <dbReference type="NCBI Taxonomy" id="2605748"/>
    <lineage>
        <taxon>Bacteria</taxon>
        <taxon>Pseudomonadati</taxon>
        <taxon>Planctomycetota</taxon>
        <taxon>Planctomycetia</taxon>
        <taxon>Pirellulales</taxon>
        <taxon>Pirellulaceae</taxon>
        <taxon>Roseiconus</taxon>
    </lineage>
</organism>
<dbReference type="Gene3D" id="1.10.287.130">
    <property type="match status" value="1"/>
</dbReference>
<evidence type="ECO:0000256" key="5">
    <source>
        <dbReference type="ARBA" id="ARBA00022553"/>
    </source>
</evidence>
<keyword evidence="11 19" id="KW-1133">Transmembrane helix</keyword>
<dbReference type="InterPro" id="IPR036890">
    <property type="entry name" value="HATPase_C_sf"/>
</dbReference>
<evidence type="ECO:0000256" key="13">
    <source>
        <dbReference type="ARBA" id="ARBA00023136"/>
    </source>
</evidence>
<dbReference type="PANTHER" id="PTHR45339">
    <property type="entry name" value="HYBRID SIGNAL TRANSDUCTION HISTIDINE KINASE J"/>
    <property type="match status" value="1"/>
</dbReference>
<feature type="domain" description="Response regulatory" evidence="21">
    <location>
        <begin position="809"/>
        <end position="927"/>
    </location>
</feature>
<proteinExistence type="predicted"/>
<dbReference type="InterPro" id="IPR001789">
    <property type="entry name" value="Sig_transdc_resp-reg_receiver"/>
</dbReference>
<evidence type="ECO:0000256" key="7">
    <source>
        <dbReference type="ARBA" id="ARBA00022692"/>
    </source>
</evidence>
<dbReference type="GO" id="GO:0005886">
    <property type="term" value="C:plasma membrane"/>
    <property type="evidence" value="ECO:0007669"/>
    <property type="project" value="UniProtKB-SubCell"/>
</dbReference>
<dbReference type="EC" id="2.7.13.3" evidence="3"/>
<evidence type="ECO:0000256" key="12">
    <source>
        <dbReference type="ARBA" id="ARBA00023012"/>
    </source>
</evidence>
<keyword evidence="6" id="KW-0808">Transferase</keyword>
<dbReference type="SUPFAM" id="SSF47226">
    <property type="entry name" value="Histidine-containing phosphotransfer domain, HPT domain"/>
    <property type="match status" value="1"/>
</dbReference>
<feature type="transmembrane region" description="Helical" evidence="19">
    <location>
        <begin position="24"/>
        <end position="47"/>
    </location>
</feature>
<feature type="modified residue" description="Phosphohistidine" evidence="16">
    <location>
        <position position="1005"/>
    </location>
</feature>
<feature type="domain" description="Response regulatory" evidence="21">
    <location>
        <begin position="665"/>
        <end position="786"/>
    </location>
</feature>
<feature type="domain" description="HAMP" evidence="22">
    <location>
        <begin position="351"/>
        <end position="403"/>
    </location>
</feature>
<dbReference type="PROSITE" id="PS50109">
    <property type="entry name" value="HIS_KIN"/>
    <property type="match status" value="1"/>
</dbReference>
<feature type="compositionally biased region" description="Low complexity" evidence="18">
    <location>
        <begin position="929"/>
        <end position="941"/>
    </location>
</feature>
<keyword evidence="9" id="KW-0418">Kinase</keyword>
<dbReference type="InterPro" id="IPR036641">
    <property type="entry name" value="HPT_dom_sf"/>
</dbReference>
<dbReference type="SUPFAM" id="SSF52172">
    <property type="entry name" value="CheY-like"/>
    <property type="match status" value="2"/>
</dbReference>
<dbReference type="Proteomes" id="UP000324479">
    <property type="component" value="Unassembled WGS sequence"/>
</dbReference>
<evidence type="ECO:0000256" key="11">
    <source>
        <dbReference type="ARBA" id="ARBA00022989"/>
    </source>
</evidence>
<dbReference type="Pfam" id="PF00672">
    <property type="entry name" value="HAMP"/>
    <property type="match status" value="1"/>
</dbReference>
<dbReference type="Pfam" id="PF00072">
    <property type="entry name" value="Response_reg"/>
    <property type="match status" value="2"/>
</dbReference>
<dbReference type="InterPro" id="IPR005467">
    <property type="entry name" value="His_kinase_dom"/>
</dbReference>
<evidence type="ECO:0000256" key="16">
    <source>
        <dbReference type="PROSITE-ProRule" id="PRU00110"/>
    </source>
</evidence>